<evidence type="ECO:0000259" key="16">
    <source>
        <dbReference type="PROSITE" id="PS51437"/>
    </source>
</evidence>
<dbReference type="SUPFAM" id="SSF81296">
    <property type="entry name" value="E set domains"/>
    <property type="match status" value="1"/>
</dbReference>
<evidence type="ECO:0000256" key="10">
    <source>
        <dbReference type="ARBA" id="ARBA00023125"/>
    </source>
</evidence>
<feature type="domain" description="CG-1" evidence="16">
    <location>
        <begin position="9"/>
        <end position="135"/>
    </location>
</feature>
<evidence type="ECO:0000256" key="7">
    <source>
        <dbReference type="ARBA" id="ARBA00023015"/>
    </source>
</evidence>
<comment type="subcellular location">
    <subcellularLocation>
        <location evidence="2">Cell membrane</location>
        <topology evidence="2">Peripheral membrane protein</topology>
        <orientation evidence="2">Cytoplasmic side</orientation>
    </subcellularLocation>
    <subcellularLocation>
        <location evidence="1">Nucleus</location>
    </subcellularLocation>
</comment>
<dbReference type="Gene3D" id="2.60.40.10">
    <property type="entry name" value="Immunoglobulins"/>
    <property type="match status" value="1"/>
</dbReference>
<dbReference type="PANTHER" id="PTHR23335:SF21">
    <property type="entry name" value="CALMODULIN-BINDING PROTEIN"/>
    <property type="match status" value="1"/>
</dbReference>
<keyword evidence="4" id="KW-0677">Repeat</keyword>
<dbReference type="Proteomes" id="UP000501690">
    <property type="component" value="Linkage Group LG11"/>
</dbReference>
<dbReference type="GO" id="GO:0016787">
    <property type="term" value="F:hydrolase activity"/>
    <property type="evidence" value="ECO:0007669"/>
    <property type="project" value="UniProtKB-KW"/>
</dbReference>
<dbReference type="InterPro" id="IPR027417">
    <property type="entry name" value="P-loop_NTPase"/>
</dbReference>
<dbReference type="PROSITE" id="PS50088">
    <property type="entry name" value="ANK_REPEAT"/>
    <property type="match status" value="1"/>
</dbReference>
<evidence type="ECO:0000256" key="13">
    <source>
        <dbReference type="ARBA" id="ARBA00023242"/>
    </source>
</evidence>
<dbReference type="Pfam" id="PF00612">
    <property type="entry name" value="IQ"/>
    <property type="match status" value="2"/>
</dbReference>
<dbReference type="InterPro" id="IPR014756">
    <property type="entry name" value="Ig_E-set"/>
</dbReference>
<evidence type="ECO:0000256" key="1">
    <source>
        <dbReference type="ARBA" id="ARBA00004123"/>
    </source>
</evidence>
<feature type="region of interest" description="Disordered" evidence="15">
    <location>
        <begin position="959"/>
        <end position="983"/>
    </location>
</feature>
<dbReference type="AlphaFoldDB" id="A0A4D6NK91"/>
<evidence type="ECO:0000313" key="18">
    <source>
        <dbReference type="Proteomes" id="UP000501690"/>
    </source>
</evidence>
<gene>
    <name evidence="17" type="ORF">DEO72_LG11g77</name>
</gene>
<evidence type="ECO:0000256" key="5">
    <source>
        <dbReference type="ARBA" id="ARBA00022837"/>
    </source>
</evidence>
<dbReference type="Pfam" id="PF03859">
    <property type="entry name" value="CG-1"/>
    <property type="match status" value="1"/>
</dbReference>
<dbReference type="SMART" id="SM00248">
    <property type="entry name" value="ANK"/>
    <property type="match status" value="2"/>
</dbReference>
<dbReference type="InterPro" id="IPR036770">
    <property type="entry name" value="Ankyrin_rpt-contain_sf"/>
</dbReference>
<dbReference type="PROSITE" id="PS50297">
    <property type="entry name" value="ANK_REP_REGION"/>
    <property type="match status" value="1"/>
</dbReference>
<evidence type="ECO:0000256" key="4">
    <source>
        <dbReference type="ARBA" id="ARBA00022737"/>
    </source>
</evidence>
<dbReference type="SMART" id="SM00015">
    <property type="entry name" value="IQ"/>
    <property type="match status" value="3"/>
</dbReference>
<dbReference type="SUPFAM" id="SSF52540">
    <property type="entry name" value="P-loop containing nucleoside triphosphate hydrolases"/>
    <property type="match status" value="1"/>
</dbReference>
<dbReference type="Gene3D" id="1.25.40.20">
    <property type="entry name" value="Ankyrin repeat-containing domain"/>
    <property type="match status" value="1"/>
</dbReference>
<protein>
    <submittedName>
        <fullName evidence="17">P-loop containing nucleoside triphosphate hydrolase</fullName>
    </submittedName>
</protein>
<dbReference type="GO" id="GO:0003712">
    <property type="term" value="F:transcription coregulator activity"/>
    <property type="evidence" value="ECO:0007669"/>
    <property type="project" value="TreeGrafter"/>
</dbReference>
<dbReference type="InterPro" id="IPR013783">
    <property type="entry name" value="Ig-like_fold"/>
</dbReference>
<feature type="repeat" description="ANK" evidence="14">
    <location>
        <begin position="645"/>
        <end position="677"/>
    </location>
</feature>
<dbReference type="GO" id="GO:0003690">
    <property type="term" value="F:double-stranded DNA binding"/>
    <property type="evidence" value="ECO:0007669"/>
    <property type="project" value="TreeGrafter"/>
</dbReference>
<dbReference type="PROSITE" id="PS50096">
    <property type="entry name" value="IQ"/>
    <property type="match status" value="3"/>
</dbReference>
<feature type="compositionally biased region" description="Acidic residues" evidence="15">
    <location>
        <begin position="974"/>
        <end position="983"/>
    </location>
</feature>
<dbReference type="GO" id="GO:0005886">
    <property type="term" value="C:plasma membrane"/>
    <property type="evidence" value="ECO:0007669"/>
    <property type="project" value="UniProtKB-SubCell"/>
</dbReference>
<keyword evidence="10" id="KW-0238">DNA-binding</keyword>
<keyword evidence="12" id="KW-0804">Transcription</keyword>
<keyword evidence="18" id="KW-1185">Reference proteome</keyword>
<evidence type="ECO:0000256" key="15">
    <source>
        <dbReference type="SAM" id="MobiDB-lite"/>
    </source>
</evidence>
<evidence type="ECO:0000256" key="12">
    <source>
        <dbReference type="ARBA" id="ARBA00023163"/>
    </source>
</evidence>
<name>A0A4D6NK91_VIGUN</name>
<accession>A0A4D6NK91</accession>
<organism evidence="17 18">
    <name type="scientific">Vigna unguiculata</name>
    <name type="common">Cowpea</name>
    <dbReference type="NCBI Taxonomy" id="3917"/>
    <lineage>
        <taxon>Eukaryota</taxon>
        <taxon>Viridiplantae</taxon>
        <taxon>Streptophyta</taxon>
        <taxon>Embryophyta</taxon>
        <taxon>Tracheophyta</taxon>
        <taxon>Spermatophyta</taxon>
        <taxon>Magnoliopsida</taxon>
        <taxon>eudicotyledons</taxon>
        <taxon>Gunneridae</taxon>
        <taxon>Pentapetalae</taxon>
        <taxon>rosids</taxon>
        <taxon>fabids</taxon>
        <taxon>Fabales</taxon>
        <taxon>Fabaceae</taxon>
        <taxon>Papilionoideae</taxon>
        <taxon>50 kb inversion clade</taxon>
        <taxon>NPAAA clade</taxon>
        <taxon>indigoferoid/millettioid clade</taxon>
        <taxon>Phaseoleae</taxon>
        <taxon>Vigna</taxon>
    </lineage>
</organism>
<dbReference type="GO" id="GO:0005516">
    <property type="term" value="F:calmodulin binding"/>
    <property type="evidence" value="ECO:0007669"/>
    <property type="project" value="UniProtKB-KW"/>
</dbReference>
<dbReference type="InterPro" id="IPR000048">
    <property type="entry name" value="IQ_motif_EF-hand-BS"/>
</dbReference>
<dbReference type="GO" id="GO:0005634">
    <property type="term" value="C:nucleus"/>
    <property type="evidence" value="ECO:0007669"/>
    <property type="project" value="UniProtKB-SubCell"/>
</dbReference>
<dbReference type="PROSITE" id="PS51437">
    <property type="entry name" value="CG_1"/>
    <property type="match status" value="1"/>
</dbReference>
<dbReference type="Pfam" id="PF12796">
    <property type="entry name" value="Ank_2"/>
    <property type="match status" value="1"/>
</dbReference>
<feature type="region of interest" description="Disordered" evidence="15">
    <location>
        <begin position="536"/>
        <end position="558"/>
    </location>
</feature>
<keyword evidence="17" id="KW-0378">Hydrolase</keyword>
<proteinExistence type="inferred from homology"/>
<keyword evidence="13" id="KW-0539">Nucleus</keyword>
<evidence type="ECO:0000256" key="9">
    <source>
        <dbReference type="ARBA" id="ARBA00023043"/>
    </source>
</evidence>
<dbReference type="FunFam" id="1.20.5.190:FF:000003">
    <property type="entry name" value="Calmodulin-binding transcription activator 2"/>
    <property type="match status" value="1"/>
</dbReference>
<evidence type="ECO:0000256" key="11">
    <source>
        <dbReference type="ARBA" id="ARBA00023159"/>
    </source>
</evidence>
<dbReference type="Gene3D" id="1.20.5.190">
    <property type="match status" value="1"/>
</dbReference>
<reference evidence="17 18" key="1">
    <citation type="submission" date="2019-04" db="EMBL/GenBank/DDBJ databases">
        <title>An improved genome assembly and genetic linkage map for asparagus bean, Vigna unguiculata ssp. sesquipedialis.</title>
        <authorList>
            <person name="Xia Q."/>
            <person name="Zhang R."/>
            <person name="Dong Y."/>
        </authorList>
    </citation>
    <scope>NUCLEOTIDE SEQUENCE [LARGE SCALE GENOMIC DNA]</scope>
    <source>
        <tissue evidence="17">Leaf</tissue>
    </source>
</reference>
<evidence type="ECO:0000256" key="3">
    <source>
        <dbReference type="ARBA" id="ARBA00008267"/>
    </source>
</evidence>
<dbReference type="GO" id="GO:0006357">
    <property type="term" value="P:regulation of transcription by RNA polymerase II"/>
    <property type="evidence" value="ECO:0007669"/>
    <property type="project" value="TreeGrafter"/>
</dbReference>
<comment type="similarity">
    <text evidence="3">Belongs to the CAMTA family.</text>
</comment>
<keyword evidence="6" id="KW-0112">Calmodulin-binding</keyword>
<keyword evidence="8" id="KW-0346">Stress response</keyword>
<keyword evidence="5" id="KW-0106">Calcium</keyword>
<dbReference type="EMBL" id="CP039355">
    <property type="protein sequence ID" value="QCE13084.1"/>
    <property type="molecule type" value="Genomic_DNA"/>
</dbReference>
<dbReference type="SMART" id="SM01076">
    <property type="entry name" value="CG-1"/>
    <property type="match status" value="1"/>
</dbReference>
<dbReference type="PANTHER" id="PTHR23335">
    <property type="entry name" value="CALMODULIN-BINDING TRANSCRIPTION ACTIVATOR CAMTA"/>
    <property type="match status" value="1"/>
</dbReference>
<evidence type="ECO:0000256" key="2">
    <source>
        <dbReference type="ARBA" id="ARBA00004413"/>
    </source>
</evidence>
<dbReference type="SUPFAM" id="SSF48403">
    <property type="entry name" value="Ankyrin repeat"/>
    <property type="match status" value="1"/>
</dbReference>
<keyword evidence="9 14" id="KW-0040">ANK repeat</keyword>
<evidence type="ECO:0000256" key="6">
    <source>
        <dbReference type="ARBA" id="ARBA00022860"/>
    </source>
</evidence>
<evidence type="ECO:0000313" key="17">
    <source>
        <dbReference type="EMBL" id="QCE13084.1"/>
    </source>
</evidence>
<evidence type="ECO:0000256" key="14">
    <source>
        <dbReference type="PROSITE-ProRule" id="PRU00023"/>
    </source>
</evidence>
<sequence>MPSGLEYNLDDLFQEAKKRWLKPVEVLYILRNHDMCELTHQPPHQPAGGSLYLFNRRVTRYFRKDGHNWRKKRDGRTVGEAHERLKVGNEEILNCYYAHGEENRSFQRRSYWMLELEYEHIVLVHYRDTSKGKSNSEPFTQFSSSSSRVFSQSQSLYTDHNPGTSSMFGDSCEPNQKFPSPGSLEVTSEAQALRQLEEELNINEDSFNERVIYKDKSTLSGPNDQGHLFVRYNGRQVIDVCLLPVQHVPVASSSLNVNCKVRKAKSSELSVFSADNSYTYCDHDFPNDCPDGNEKDIYWAEMLEACKPLPVTNLPDQYGYEAFENEESLFSLGREMIANMENNQWPNSNCNYVENSVFPPPQGDIGVKFPLCSRVENPVTTSDYCENFFDQTKIQEPLGVDSSLTFEQKQKFTIRAVSPEYCYANETTKVRVIIIGSFLYHHSDSTWACLFDDVEVPAEIIQDGVISCEAPSNLLGKVKLCITSGNRVPCSEVSEFEFRNRTTSCTRCNSLETEDGRSPEDLLLLVRFAEMLHSASSKKDDSTESGSNLSTEQKDGDDSWSHMIDTLLVGTGKSSDTVNWLLEELLKDKLQLWLSNRSHERDEGTDCSLSKKEQGIIHMVSGLGFEWALNPILSCGVNINFRDINGWTALHWAAKFGREKMVASLIASGASAGAVTDPSSQNPSGETAASVAASHGHKGLAGYLSEVQLTSHLSSLTLTASKLSEGSSELEAELTVRSVSKENIVAGEEDVSLKASLDAVRNASQAAARIQDAFRAYSFRKRKEREEAMAAAAAACLDGYCIDPAGCNDDNISVLSAMSKLNSRSSGDYNLAALSIQKRYRGWKGRKEFLALRQKVVKIQAIVRGYQARKQYKIILWAVGILNKVVLRWRRKRVGITSVRQEMDSNEGESDDEDFLNVFRKEKVNGTIETALKRVLSMVRHDDARHQYRRLLSLYRQAKTKRESTSDEAPSSTSEEDPLNMEEDDWDLLWQKLCA</sequence>
<dbReference type="InterPro" id="IPR002110">
    <property type="entry name" value="Ankyrin_rpt"/>
</dbReference>
<keyword evidence="7" id="KW-0805">Transcription regulation</keyword>
<dbReference type="InterPro" id="IPR005559">
    <property type="entry name" value="CG-1_dom"/>
</dbReference>
<keyword evidence="11" id="KW-0010">Activator</keyword>
<dbReference type="FunFam" id="1.25.40.20:FF:000411">
    <property type="entry name" value="Calmodulin-binding transcription activator 4 isoform A"/>
    <property type="match status" value="1"/>
</dbReference>
<evidence type="ECO:0000256" key="8">
    <source>
        <dbReference type="ARBA" id="ARBA00023016"/>
    </source>
</evidence>